<feature type="domain" description="Radical SAM core" evidence="9">
    <location>
        <begin position="193"/>
        <end position="424"/>
    </location>
</feature>
<keyword evidence="4" id="KW-0949">S-adenosyl-L-methionine</keyword>
<dbReference type="CDD" id="cd01335">
    <property type="entry name" value="Radical_SAM"/>
    <property type="match status" value="1"/>
</dbReference>
<dbReference type="SFLD" id="SFLDS00029">
    <property type="entry name" value="Radical_SAM"/>
    <property type="match status" value="1"/>
</dbReference>
<evidence type="ECO:0000256" key="1">
    <source>
        <dbReference type="ARBA" id="ARBA00001966"/>
    </source>
</evidence>
<evidence type="ECO:0000256" key="2">
    <source>
        <dbReference type="ARBA" id="ARBA00022603"/>
    </source>
</evidence>
<evidence type="ECO:0000259" key="9">
    <source>
        <dbReference type="PROSITE" id="PS51918"/>
    </source>
</evidence>
<dbReference type="GO" id="GO:0046872">
    <property type="term" value="F:metal ion binding"/>
    <property type="evidence" value="ECO:0007669"/>
    <property type="project" value="UniProtKB-KW"/>
</dbReference>
<name>A0A938YUH7_9ARCH</name>
<keyword evidence="2" id="KW-0489">Methyltransferase</keyword>
<feature type="domain" description="B12-binding" evidence="8">
    <location>
        <begin position="16"/>
        <end position="145"/>
    </location>
</feature>
<dbReference type="Gene3D" id="3.80.30.20">
    <property type="entry name" value="tm_1862 like domain"/>
    <property type="match status" value="1"/>
</dbReference>
<dbReference type="InterPro" id="IPR007197">
    <property type="entry name" value="rSAM"/>
</dbReference>
<proteinExistence type="predicted"/>
<keyword evidence="6" id="KW-0408">Iron</keyword>
<dbReference type="PROSITE" id="PS51918">
    <property type="entry name" value="RADICAL_SAM"/>
    <property type="match status" value="1"/>
</dbReference>
<evidence type="ECO:0000256" key="5">
    <source>
        <dbReference type="ARBA" id="ARBA00022723"/>
    </source>
</evidence>
<dbReference type="PANTHER" id="PTHR43409:SF7">
    <property type="entry name" value="BLL1977 PROTEIN"/>
    <property type="match status" value="1"/>
</dbReference>
<accession>A0A938YUH7</accession>
<dbReference type="Gene3D" id="3.40.50.280">
    <property type="entry name" value="Cobalamin-binding domain"/>
    <property type="match status" value="1"/>
</dbReference>
<dbReference type="GO" id="GO:0051539">
    <property type="term" value="F:4 iron, 4 sulfur cluster binding"/>
    <property type="evidence" value="ECO:0007669"/>
    <property type="project" value="UniProtKB-KW"/>
</dbReference>
<evidence type="ECO:0000256" key="3">
    <source>
        <dbReference type="ARBA" id="ARBA00022679"/>
    </source>
</evidence>
<dbReference type="SFLD" id="SFLDG01082">
    <property type="entry name" value="B12-binding_domain_containing"/>
    <property type="match status" value="1"/>
</dbReference>
<comment type="cofactor">
    <cofactor evidence="1">
        <name>[4Fe-4S] cluster</name>
        <dbReference type="ChEBI" id="CHEBI:49883"/>
    </cofactor>
</comment>
<dbReference type="Pfam" id="PF02310">
    <property type="entry name" value="B12-binding"/>
    <property type="match status" value="1"/>
</dbReference>
<keyword evidence="5" id="KW-0479">Metal-binding</keyword>
<organism evidence="10 11">
    <name type="scientific">Candidatus Iainarchaeum sp</name>
    <dbReference type="NCBI Taxonomy" id="3101447"/>
    <lineage>
        <taxon>Archaea</taxon>
        <taxon>Candidatus Iainarchaeota</taxon>
        <taxon>Candidatus Iainarchaeia</taxon>
        <taxon>Candidatus Iainarchaeales</taxon>
        <taxon>Candidatus Iainarchaeaceae</taxon>
        <taxon>Candidatus Iainarchaeum</taxon>
    </lineage>
</organism>
<evidence type="ECO:0000256" key="7">
    <source>
        <dbReference type="ARBA" id="ARBA00023014"/>
    </source>
</evidence>
<dbReference type="PANTHER" id="PTHR43409">
    <property type="entry name" value="ANAEROBIC MAGNESIUM-PROTOPORPHYRIN IX MONOMETHYL ESTER CYCLASE-RELATED"/>
    <property type="match status" value="1"/>
</dbReference>
<reference evidence="10" key="1">
    <citation type="submission" date="2021-01" db="EMBL/GenBank/DDBJ databases">
        <title>Active Sulfur Cycling in an Early Earth Analoge.</title>
        <authorList>
            <person name="Hahn C.R."/>
            <person name="Youssef N.H."/>
            <person name="Elshahed M."/>
        </authorList>
    </citation>
    <scope>NUCLEOTIDE SEQUENCE</scope>
    <source>
        <strain evidence="10">Zod_Metabat.1151</strain>
    </source>
</reference>
<dbReference type="Proteomes" id="UP000809243">
    <property type="component" value="Unassembled WGS sequence"/>
</dbReference>
<evidence type="ECO:0000259" key="8">
    <source>
        <dbReference type="PROSITE" id="PS51332"/>
    </source>
</evidence>
<comment type="caution">
    <text evidence="10">The sequence shown here is derived from an EMBL/GenBank/DDBJ whole genome shotgun (WGS) entry which is preliminary data.</text>
</comment>
<evidence type="ECO:0000256" key="6">
    <source>
        <dbReference type="ARBA" id="ARBA00023004"/>
    </source>
</evidence>
<keyword evidence="3" id="KW-0808">Transferase</keyword>
<dbReference type="InterPro" id="IPR006638">
    <property type="entry name" value="Elp3/MiaA/NifB-like_rSAM"/>
</dbReference>
<dbReference type="InterPro" id="IPR034466">
    <property type="entry name" value="Methyltransferase_Class_B"/>
</dbReference>
<sequence>MASVLLINPPILKKDLYKGGAAVAQTKVEPLGIAYVAAVLEEAGHRARIIDGIAEESSIEAISREAQHFDFVGTSACTAFAKRAYDAAKAIKEATGVEVIFGGPHATAIPSEVISQEFIDYAVVGEGEYTISELATALERKKPISKVKGLYYKKAGTTVFTGERPFLKNIDQIPMPARHLLPMHLYTGSEARSRRLPSRSLITSRGCPFNCTFCDKHIFGRSFRAHSPERVMQEMELLVGKYKARDIGIWDDNFTVDKKRVLKICEMMKQRNWDLTFSCEARVDCIDEPVLRALKSAGCEYIAYGVESGSQRILDSIRKGFSKSKVRETFKVTQNVGIGIRGYFIVGLPGETKHDIEQTISFAKELNPTIATFTFFTPWPGTDAYKQVVKSHELSKQSYWLEGVVPDFNFLEDPIYVPKRITKKGLVELHKKAYMSFYLRPGYMMQRVLSIRHVEDIKMMAKGFLAIVKS</sequence>
<dbReference type="SUPFAM" id="SSF102114">
    <property type="entry name" value="Radical SAM enzymes"/>
    <property type="match status" value="1"/>
</dbReference>
<evidence type="ECO:0000313" key="11">
    <source>
        <dbReference type="Proteomes" id="UP000809243"/>
    </source>
</evidence>
<dbReference type="AlphaFoldDB" id="A0A938YUH7"/>
<protein>
    <submittedName>
        <fullName evidence="10">Radical SAM protein</fullName>
    </submittedName>
</protein>
<dbReference type="EMBL" id="JAFGDB010000081">
    <property type="protein sequence ID" value="MBN2067761.1"/>
    <property type="molecule type" value="Genomic_DNA"/>
</dbReference>
<dbReference type="InterPro" id="IPR023404">
    <property type="entry name" value="rSAM_horseshoe"/>
</dbReference>
<evidence type="ECO:0000256" key="4">
    <source>
        <dbReference type="ARBA" id="ARBA00022691"/>
    </source>
</evidence>
<dbReference type="PROSITE" id="PS51332">
    <property type="entry name" value="B12_BINDING"/>
    <property type="match status" value="1"/>
</dbReference>
<dbReference type="GO" id="GO:0003824">
    <property type="term" value="F:catalytic activity"/>
    <property type="evidence" value="ECO:0007669"/>
    <property type="project" value="InterPro"/>
</dbReference>
<dbReference type="InterPro" id="IPR051198">
    <property type="entry name" value="BchE-like"/>
</dbReference>
<evidence type="ECO:0000313" key="10">
    <source>
        <dbReference type="EMBL" id="MBN2067761.1"/>
    </source>
</evidence>
<dbReference type="GO" id="GO:0031419">
    <property type="term" value="F:cobalamin binding"/>
    <property type="evidence" value="ECO:0007669"/>
    <property type="project" value="InterPro"/>
</dbReference>
<dbReference type="Pfam" id="PF04055">
    <property type="entry name" value="Radical_SAM"/>
    <property type="match status" value="1"/>
</dbReference>
<dbReference type="SMART" id="SM00729">
    <property type="entry name" value="Elp3"/>
    <property type="match status" value="1"/>
</dbReference>
<keyword evidence="7" id="KW-0411">Iron-sulfur</keyword>
<gene>
    <name evidence="10" type="ORF">JW744_04800</name>
</gene>
<dbReference type="SFLD" id="SFLDG01123">
    <property type="entry name" value="methyltransferase_(Class_B)"/>
    <property type="match status" value="1"/>
</dbReference>
<dbReference type="CDD" id="cd02068">
    <property type="entry name" value="radical_SAM_B12_BD"/>
    <property type="match status" value="1"/>
</dbReference>
<dbReference type="InterPro" id="IPR006158">
    <property type="entry name" value="Cobalamin-bd"/>
</dbReference>
<dbReference type="InterPro" id="IPR058240">
    <property type="entry name" value="rSAM_sf"/>
</dbReference>